<dbReference type="InterPro" id="IPR003812">
    <property type="entry name" value="Fido"/>
</dbReference>
<dbReference type="SUPFAM" id="SSF140931">
    <property type="entry name" value="Fic-like"/>
    <property type="match status" value="1"/>
</dbReference>
<reference evidence="3 4" key="1">
    <citation type="submission" date="2019-10" db="EMBL/GenBank/DDBJ databases">
        <title>Genome diversity of Sutterella seckii.</title>
        <authorList>
            <person name="Chaplin A.V."/>
            <person name="Sokolova S.R."/>
            <person name="Mosin K.A."/>
            <person name="Ivanova E.L."/>
            <person name="Kochetkova T.O."/>
            <person name="Goltsov A.Y."/>
            <person name="Trofimov D.Y."/>
            <person name="Efimov B.A."/>
        </authorList>
    </citation>
    <scope>NUCLEOTIDE SEQUENCE [LARGE SCALE GENOMIC DNA]</scope>
    <source>
        <strain evidence="3 4">ASD3426</strain>
    </source>
</reference>
<dbReference type="Proteomes" id="UP000469462">
    <property type="component" value="Unassembled WGS sequence"/>
</dbReference>
<keyword evidence="4" id="KW-1185">Reference proteome</keyword>
<evidence type="ECO:0000256" key="1">
    <source>
        <dbReference type="PIRSR" id="PIRSR640198-3"/>
    </source>
</evidence>
<evidence type="ECO:0000259" key="2">
    <source>
        <dbReference type="PROSITE" id="PS51459"/>
    </source>
</evidence>
<dbReference type="InterPro" id="IPR040198">
    <property type="entry name" value="Fido_containing"/>
</dbReference>
<dbReference type="PANTHER" id="PTHR13504:SF38">
    <property type="entry name" value="FIDO DOMAIN-CONTAINING PROTEIN"/>
    <property type="match status" value="1"/>
</dbReference>
<dbReference type="AlphaFoldDB" id="A0AAI9SBT2"/>
<feature type="site" description="Important for autoinhibition of adenylyltransferase activity" evidence="1">
    <location>
        <position position="55"/>
    </location>
</feature>
<dbReference type="PROSITE" id="PS51459">
    <property type="entry name" value="FIDO"/>
    <property type="match status" value="1"/>
</dbReference>
<comment type="caution">
    <text evidence="3">The sequence shown here is derived from an EMBL/GenBank/DDBJ whole genome shotgun (WGS) entry which is preliminary data.</text>
</comment>
<evidence type="ECO:0000313" key="4">
    <source>
        <dbReference type="Proteomes" id="UP000469462"/>
    </source>
</evidence>
<protein>
    <submittedName>
        <fullName evidence="3">Fic family protein</fullName>
    </submittedName>
</protein>
<accession>A0AAI9SBT2</accession>
<dbReference type="RefSeq" id="WP_139688127.1">
    <property type="nucleotide sequence ID" value="NZ_WEHW01000035.1"/>
</dbReference>
<name>A0AAI9SBT2_9BURK</name>
<feature type="domain" description="Fido" evidence="2">
    <location>
        <begin position="105"/>
        <end position="239"/>
    </location>
</feature>
<evidence type="ECO:0000313" key="3">
    <source>
        <dbReference type="EMBL" id="KAB7650545.1"/>
    </source>
</evidence>
<dbReference type="PANTHER" id="PTHR13504">
    <property type="entry name" value="FIDO DOMAIN-CONTAINING PROTEIN DDB_G0283145"/>
    <property type="match status" value="1"/>
</dbReference>
<dbReference type="EMBL" id="WEHW01000035">
    <property type="protein sequence ID" value="KAB7650545.1"/>
    <property type="molecule type" value="Genomic_DNA"/>
</dbReference>
<proteinExistence type="predicted"/>
<dbReference type="Pfam" id="PF02661">
    <property type="entry name" value="Fic"/>
    <property type="match status" value="1"/>
</dbReference>
<sequence>MADLSDTAKRNELNGMFWQTLKTPALPCIGDPIKATRIFHSNLAAITWNSLSTLEQNPATLPQTSTILAGQSVGGISIDDLMQVKNFADGAKKLIEMVRSGTFNLDIETACALHQYVGKEEALDWGVLRYSKVSIQGTAYIPPNASLLPSIAEKGFSFLRNQIVNPIERAFAAFLFMSRSQFFFDANKRTSVLMMNGILLSNGYYPVTVLKKDSEVFYAKLAVFYETGDADDMMEFLGSLAGQMYE</sequence>
<organism evidence="3 4">
    <name type="scientific">Sutterella seckii</name>
    <dbReference type="NCBI Taxonomy" id="1944635"/>
    <lineage>
        <taxon>Bacteria</taxon>
        <taxon>Pseudomonadati</taxon>
        <taxon>Pseudomonadota</taxon>
        <taxon>Betaproteobacteria</taxon>
        <taxon>Burkholderiales</taxon>
        <taxon>Sutterellaceae</taxon>
        <taxon>Sutterella</taxon>
    </lineage>
</organism>
<dbReference type="InterPro" id="IPR036597">
    <property type="entry name" value="Fido-like_dom_sf"/>
</dbReference>
<gene>
    <name evidence="3" type="ORF">GBM96_08625</name>
</gene>
<dbReference type="Gene3D" id="1.10.3290.10">
    <property type="entry name" value="Fido-like domain"/>
    <property type="match status" value="1"/>
</dbReference>